<dbReference type="EMBL" id="MPDP01000278">
    <property type="protein sequence ID" value="KAK1458475.1"/>
    <property type="molecule type" value="Genomic_DNA"/>
</dbReference>
<accession>A0AAI9UJZ7</accession>
<organism evidence="2 3">
    <name type="scientific">Colletotrichum cuscutae</name>
    <dbReference type="NCBI Taxonomy" id="1209917"/>
    <lineage>
        <taxon>Eukaryota</taxon>
        <taxon>Fungi</taxon>
        <taxon>Dikarya</taxon>
        <taxon>Ascomycota</taxon>
        <taxon>Pezizomycotina</taxon>
        <taxon>Sordariomycetes</taxon>
        <taxon>Hypocreomycetidae</taxon>
        <taxon>Glomerellales</taxon>
        <taxon>Glomerellaceae</taxon>
        <taxon>Colletotrichum</taxon>
        <taxon>Colletotrichum acutatum species complex</taxon>
    </lineage>
</organism>
<gene>
    <name evidence="2" type="ORF">CCUS01_09341</name>
</gene>
<sequence length="74" mass="8642">MFIPRRLPPGSQARTARTRRRTWTEPTAEEAVQQQQQRPGDSYQAVLCFAVLNPRAHSHNSRPYCIPLSRRRKL</sequence>
<proteinExistence type="predicted"/>
<keyword evidence="3" id="KW-1185">Reference proteome</keyword>
<protein>
    <submittedName>
        <fullName evidence="2">Uncharacterized protein</fullName>
    </submittedName>
</protein>
<dbReference type="Proteomes" id="UP001239213">
    <property type="component" value="Unassembled WGS sequence"/>
</dbReference>
<name>A0AAI9UJZ7_9PEZI</name>
<evidence type="ECO:0000256" key="1">
    <source>
        <dbReference type="SAM" id="MobiDB-lite"/>
    </source>
</evidence>
<evidence type="ECO:0000313" key="2">
    <source>
        <dbReference type="EMBL" id="KAK1458475.1"/>
    </source>
</evidence>
<evidence type="ECO:0000313" key="3">
    <source>
        <dbReference type="Proteomes" id="UP001239213"/>
    </source>
</evidence>
<feature type="region of interest" description="Disordered" evidence="1">
    <location>
        <begin position="1"/>
        <end position="40"/>
    </location>
</feature>
<dbReference type="AlphaFoldDB" id="A0AAI9UJZ7"/>
<reference evidence="2" key="1">
    <citation type="submission" date="2016-11" db="EMBL/GenBank/DDBJ databases">
        <title>The genome sequence of Colletotrichum cuscutae.</title>
        <authorList>
            <person name="Baroncelli R."/>
        </authorList>
    </citation>
    <scope>NUCLEOTIDE SEQUENCE</scope>
    <source>
        <strain evidence="2">IMI 304802</strain>
    </source>
</reference>
<comment type="caution">
    <text evidence="2">The sequence shown here is derived from an EMBL/GenBank/DDBJ whole genome shotgun (WGS) entry which is preliminary data.</text>
</comment>